<dbReference type="InterPro" id="IPR018108">
    <property type="entry name" value="MCP_transmembrane"/>
</dbReference>
<evidence type="ECO:0000256" key="3">
    <source>
        <dbReference type="ARBA" id="ARBA00022448"/>
    </source>
</evidence>
<evidence type="ECO:0000256" key="5">
    <source>
        <dbReference type="ARBA" id="ARBA00022737"/>
    </source>
</evidence>
<evidence type="ECO:0000256" key="2">
    <source>
        <dbReference type="ARBA" id="ARBA00006375"/>
    </source>
</evidence>
<dbReference type="InterPro" id="IPR023395">
    <property type="entry name" value="MCP_dom_sf"/>
</dbReference>
<dbReference type="Proteomes" id="UP001652661">
    <property type="component" value="Chromosome 3R"/>
</dbReference>
<protein>
    <submittedName>
        <fullName evidence="11">Mitochondrial dicarboxylate carrier isoform X2</fullName>
    </submittedName>
</protein>
<evidence type="ECO:0000256" key="6">
    <source>
        <dbReference type="ARBA" id="ARBA00022989"/>
    </source>
</evidence>
<dbReference type="GeneID" id="121501827"/>
<evidence type="ECO:0000313" key="11">
    <source>
        <dbReference type="RefSeq" id="XP_070143255.1"/>
    </source>
</evidence>
<keyword evidence="6" id="KW-1133">Transmembrane helix</keyword>
<evidence type="ECO:0000256" key="1">
    <source>
        <dbReference type="ARBA" id="ARBA00004141"/>
    </source>
</evidence>
<accession>A0ABM4GKL1</accession>
<dbReference type="PROSITE" id="PS50920">
    <property type="entry name" value="SOLCAR"/>
    <property type="match status" value="1"/>
</dbReference>
<keyword evidence="5" id="KW-0677">Repeat</keyword>
<organism evidence="10 11">
    <name type="scientific">Drosophila kikkawai</name>
    <name type="common">Fruit fly</name>
    <dbReference type="NCBI Taxonomy" id="30033"/>
    <lineage>
        <taxon>Eukaryota</taxon>
        <taxon>Metazoa</taxon>
        <taxon>Ecdysozoa</taxon>
        <taxon>Arthropoda</taxon>
        <taxon>Hexapoda</taxon>
        <taxon>Insecta</taxon>
        <taxon>Pterygota</taxon>
        <taxon>Neoptera</taxon>
        <taxon>Endopterygota</taxon>
        <taxon>Diptera</taxon>
        <taxon>Brachycera</taxon>
        <taxon>Muscomorpha</taxon>
        <taxon>Ephydroidea</taxon>
        <taxon>Drosophilidae</taxon>
        <taxon>Drosophila</taxon>
        <taxon>Sophophora</taxon>
    </lineage>
</organism>
<feature type="repeat" description="Solcar" evidence="8">
    <location>
        <begin position="13"/>
        <end position="96"/>
    </location>
</feature>
<dbReference type="SUPFAM" id="SSF103506">
    <property type="entry name" value="Mitochondrial carrier"/>
    <property type="match status" value="1"/>
</dbReference>
<evidence type="ECO:0000313" key="10">
    <source>
        <dbReference type="Proteomes" id="UP001652661"/>
    </source>
</evidence>
<evidence type="ECO:0000256" key="4">
    <source>
        <dbReference type="ARBA" id="ARBA00022692"/>
    </source>
</evidence>
<name>A0ABM4GKL1_DROKI</name>
<keyword evidence="3 9" id="KW-0813">Transport</keyword>
<keyword evidence="10" id="KW-1185">Reference proteome</keyword>
<keyword evidence="4 8" id="KW-0812">Transmembrane</keyword>
<gene>
    <name evidence="11" type="primary">Dic2</name>
</gene>
<evidence type="ECO:0000256" key="7">
    <source>
        <dbReference type="ARBA" id="ARBA00023136"/>
    </source>
</evidence>
<dbReference type="RefSeq" id="XP_070143255.1">
    <property type="nucleotide sequence ID" value="XM_070287154.1"/>
</dbReference>
<evidence type="ECO:0000256" key="9">
    <source>
        <dbReference type="RuleBase" id="RU000488"/>
    </source>
</evidence>
<dbReference type="InterPro" id="IPR050391">
    <property type="entry name" value="Mito_Metabolite_Transporter"/>
</dbReference>
<proteinExistence type="inferred from homology"/>
<dbReference type="PANTHER" id="PTHR45618">
    <property type="entry name" value="MITOCHONDRIAL DICARBOXYLATE CARRIER-RELATED"/>
    <property type="match status" value="1"/>
</dbReference>
<dbReference type="Pfam" id="PF00153">
    <property type="entry name" value="Mito_carr"/>
    <property type="match status" value="1"/>
</dbReference>
<sequence>MSLKRPIFMSYNQRRIARWYFGGVASSMAAMITHPLDLMKVLIQTQAEKLSMFATAKKIIKEQGILAMYNGISASMLRQYTYTLSRFGIYQVGSDMVDTSTMPRKTALAAVAGGLGGYVGAPADLVNVRLQNDVKLPQDQRPISTPSTGYSESLVRRAFAAYTMAPQ</sequence>
<reference evidence="11" key="1">
    <citation type="submission" date="2025-08" db="UniProtKB">
        <authorList>
            <consortium name="RefSeq"/>
        </authorList>
    </citation>
    <scope>IDENTIFICATION</scope>
    <source>
        <strain evidence="11">14028-0561.14</strain>
        <tissue evidence="11">Whole fly</tissue>
    </source>
</reference>
<keyword evidence="7 8" id="KW-0472">Membrane</keyword>
<comment type="similarity">
    <text evidence="2 9">Belongs to the mitochondrial carrier (TC 2.A.29) family.</text>
</comment>
<comment type="subcellular location">
    <subcellularLocation>
        <location evidence="1">Membrane</location>
        <topology evidence="1">Multi-pass membrane protein</topology>
    </subcellularLocation>
</comment>
<evidence type="ECO:0000256" key="8">
    <source>
        <dbReference type="PROSITE-ProRule" id="PRU00282"/>
    </source>
</evidence>
<dbReference type="Gene3D" id="1.50.40.10">
    <property type="entry name" value="Mitochondrial carrier domain"/>
    <property type="match status" value="1"/>
</dbReference>